<dbReference type="PROSITE" id="PS00867">
    <property type="entry name" value="CPSASE_2"/>
    <property type="match status" value="1"/>
</dbReference>
<gene>
    <name evidence="17" type="primary">accC</name>
    <name evidence="17" type="ORF">ACFSGX_04725</name>
</gene>
<evidence type="ECO:0000256" key="5">
    <source>
        <dbReference type="ARBA" id="ARBA00017242"/>
    </source>
</evidence>
<dbReference type="InterPro" id="IPR005482">
    <property type="entry name" value="Biotin_COase_C"/>
</dbReference>
<keyword evidence="6 14" id="KW-0436">Ligase</keyword>
<dbReference type="InterPro" id="IPR011764">
    <property type="entry name" value="Biotin_carboxylation_dom"/>
</dbReference>
<dbReference type="PROSITE" id="PS50979">
    <property type="entry name" value="BC"/>
    <property type="match status" value="1"/>
</dbReference>
<accession>A0ABW4TXE0</accession>
<dbReference type="Pfam" id="PF02785">
    <property type="entry name" value="Biotin_carb_C"/>
    <property type="match status" value="1"/>
</dbReference>
<evidence type="ECO:0000259" key="16">
    <source>
        <dbReference type="PROSITE" id="PS50979"/>
    </source>
</evidence>
<evidence type="ECO:0000256" key="1">
    <source>
        <dbReference type="ARBA" id="ARBA00003761"/>
    </source>
</evidence>
<dbReference type="SUPFAM" id="SSF56059">
    <property type="entry name" value="Glutathione synthetase ATP-binding domain-like"/>
    <property type="match status" value="1"/>
</dbReference>
<sequence length="457" mass="49953">MAITKVLIANRGEIALRIHRACHEMGIKTVAVHSTADEDAMHVRLADEAVCIGPPAAADSYLNIPNIISAAEITHADAIHPGYGFLSENARFAEIVESHGIIWIGPKPEHIRTMGDKIEAKRTAAALGLPLVPGSDGPISDIDEAKAIAEAAGYPVIIKAASGGGGRGMKVCTDPSQLETLMMQAGREAKAAFGDATVYLEKYLGDPRHIEFQVFGDGRGNAIHLGERDCSLQRRHQKVLEEAPSPVISAAQRMDMGGIVAKAMADMGYRGAGTIEFLYENNEFYFIEMNTRLQVEHPVTEAITGLDLVREQIRIADGKSLTLRQEDVVFRGHAIECRINAEDPRTFMPSPGLVKGYHAPGGMNVRVDSGLYAGYRIPPYYDSMIAKLIVYGTTRDGALRRLRRALEEFVVEGVKTTIPLHQALLDDPEFQRGDYTIKWLEEWLARQDLADATASQA</sequence>
<dbReference type="EMBL" id="JBHUGS010000001">
    <property type="protein sequence ID" value="MFD1950074.1"/>
    <property type="molecule type" value="Genomic_DNA"/>
</dbReference>
<dbReference type="PANTHER" id="PTHR48095:SF2">
    <property type="entry name" value="BIOTIN CARBOXYLASE, CHLOROPLASTIC"/>
    <property type="match status" value="1"/>
</dbReference>
<evidence type="ECO:0000256" key="4">
    <source>
        <dbReference type="ARBA" id="ARBA00013263"/>
    </source>
</evidence>
<evidence type="ECO:0000256" key="11">
    <source>
        <dbReference type="ARBA" id="ARBA00033786"/>
    </source>
</evidence>
<dbReference type="PROSITE" id="PS50975">
    <property type="entry name" value="ATP_GRASP"/>
    <property type="match status" value="1"/>
</dbReference>
<dbReference type="Pfam" id="PF02786">
    <property type="entry name" value="CPSase_L_D2"/>
    <property type="match status" value="1"/>
</dbReference>
<keyword evidence="18" id="KW-1185">Reference proteome</keyword>
<evidence type="ECO:0000256" key="10">
    <source>
        <dbReference type="ARBA" id="ARBA00022842"/>
    </source>
</evidence>
<dbReference type="InterPro" id="IPR051602">
    <property type="entry name" value="ACC_Biotin_Carboxylase"/>
</dbReference>
<evidence type="ECO:0000256" key="8">
    <source>
        <dbReference type="ARBA" id="ARBA00022741"/>
    </source>
</evidence>
<dbReference type="InterPro" id="IPR005481">
    <property type="entry name" value="BC-like_N"/>
</dbReference>
<keyword evidence="14" id="KW-0444">Lipid biosynthesis</keyword>
<evidence type="ECO:0000256" key="14">
    <source>
        <dbReference type="RuleBase" id="RU365063"/>
    </source>
</evidence>
<feature type="domain" description="ATP-grasp" evidence="15">
    <location>
        <begin position="121"/>
        <end position="317"/>
    </location>
</feature>
<dbReference type="InterPro" id="IPR005479">
    <property type="entry name" value="CPAse_ATP-bd"/>
</dbReference>
<feature type="domain" description="Biotin carboxylation" evidence="16">
    <location>
        <begin position="2"/>
        <end position="445"/>
    </location>
</feature>
<reference evidence="18" key="1">
    <citation type="journal article" date="2019" name="Int. J. Syst. Evol. Microbiol.">
        <title>The Global Catalogue of Microorganisms (GCM) 10K type strain sequencing project: providing services to taxonomists for standard genome sequencing and annotation.</title>
        <authorList>
            <consortium name="The Broad Institute Genomics Platform"/>
            <consortium name="The Broad Institute Genome Sequencing Center for Infectious Disease"/>
            <person name="Wu L."/>
            <person name="Ma J."/>
        </authorList>
    </citation>
    <scope>NUCLEOTIDE SEQUENCE [LARGE SCALE GENOMIC DNA]</scope>
    <source>
        <strain evidence="18">CGMCC 1.12702</strain>
    </source>
</reference>
<name>A0ABW4TXE0_9SPHN</name>
<dbReference type="SUPFAM" id="SSF52440">
    <property type="entry name" value="PreATP-grasp domain"/>
    <property type="match status" value="1"/>
</dbReference>
<comment type="catalytic activity">
    <reaction evidence="12 14">
        <text>N(6)-biotinyl-L-lysyl-[protein] + hydrogencarbonate + ATP = N(6)-carboxybiotinyl-L-lysyl-[protein] + ADP + phosphate + H(+)</text>
        <dbReference type="Rhea" id="RHEA:13501"/>
        <dbReference type="Rhea" id="RHEA-COMP:10505"/>
        <dbReference type="Rhea" id="RHEA-COMP:10506"/>
        <dbReference type="ChEBI" id="CHEBI:15378"/>
        <dbReference type="ChEBI" id="CHEBI:17544"/>
        <dbReference type="ChEBI" id="CHEBI:30616"/>
        <dbReference type="ChEBI" id="CHEBI:43474"/>
        <dbReference type="ChEBI" id="CHEBI:83144"/>
        <dbReference type="ChEBI" id="CHEBI:83145"/>
        <dbReference type="ChEBI" id="CHEBI:456216"/>
        <dbReference type="EC" id="6.3.4.14"/>
    </reaction>
</comment>
<dbReference type="GO" id="GO:0004075">
    <property type="term" value="F:biotin carboxylase activity"/>
    <property type="evidence" value="ECO:0007669"/>
    <property type="project" value="UniProtKB-EC"/>
</dbReference>
<proteinExistence type="predicted"/>
<keyword evidence="8 13" id="KW-0547">Nucleotide-binding</keyword>
<evidence type="ECO:0000313" key="17">
    <source>
        <dbReference type="EMBL" id="MFD1950074.1"/>
    </source>
</evidence>
<dbReference type="NCBIfam" id="NF006367">
    <property type="entry name" value="PRK08591.1"/>
    <property type="match status" value="1"/>
</dbReference>
<dbReference type="InterPro" id="IPR011054">
    <property type="entry name" value="Rudment_hybrid_motif"/>
</dbReference>
<dbReference type="InterPro" id="IPR016185">
    <property type="entry name" value="PreATP-grasp_dom_sf"/>
</dbReference>
<evidence type="ECO:0000256" key="7">
    <source>
        <dbReference type="ARBA" id="ARBA00022723"/>
    </source>
</evidence>
<comment type="function">
    <text evidence="1 14">This protein is a component of the acetyl coenzyme A carboxylase complex; first, biotin carboxylase catalyzes the carboxylation of the carrier protein and then the transcarboxylase transfers the carboxyl group to form malonyl-CoA.</text>
</comment>
<dbReference type="SMART" id="SM00878">
    <property type="entry name" value="Biotin_carb_C"/>
    <property type="match status" value="1"/>
</dbReference>
<organism evidence="17 18">
    <name type="scientific">Sphingomonas arantia</name>
    <dbReference type="NCBI Taxonomy" id="1460676"/>
    <lineage>
        <taxon>Bacteria</taxon>
        <taxon>Pseudomonadati</taxon>
        <taxon>Pseudomonadota</taxon>
        <taxon>Alphaproteobacteria</taxon>
        <taxon>Sphingomonadales</taxon>
        <taxon>Sphingomonadaceae</taxon>
        <taxon>Sphingomonas</taxon>
    </lineage>
</organism>
<dbReference type="PROSITE" id="PS00866">
    <property type="entry name" value="CPSASE_1"/>
    <property type="match status" value="1"/>
</dbReference>
<dbReference type="InterPro" id="IPR004549">
    <property type="entry name" value="Acetyl_CoA_COase_biotin_COase"/>
</dbReference>
<dbReference type="NCBIfam" id="TIGR00514">
    <property type="entry name" value="accC"/>
    <property type="match status" value="1"/>
</dbReference>
<evidence type="ECO:0000256" key="12">
    <source>
        <dbReference type="ARBA" id="ARBA00048600"/>
    </source>
</evidence>
<comment type="pathway">
    <text evidence="2 14">Lipid metabolism; malonyl-CoA biosynthesis; malonyl-CoA from acetyl-CoA: step 1/1.</text>
</comment>
<dbReference type="SUPFAM" id="SSF51246">
    <property type="entry name" value="Rudiment single hybrid motif"/>
    <property type="match status" value="1"/>
</dbReference>
<comment type="caution">
    <text evidence="17">The sequence shown here is derived from an EMBL/GenBank/DDBJ whole genome shotgun (WGS) entry which is preliminary data.</text>
</comment>
<dbReference type="EC" id="6.3.4.14" evidence="4 14"/>
<keyword evidence="14" id="KW-0092">Biotin</keyword>
<protein>
    <recommendedName>
        <fullName evidence="5 14">Biotin carboxylase</fullName>
        <ecNumber evidence="4 14">6.3.4.14</ecNumber>
    </recommendedName>
    <alternativeName>
        <fullName evidence="11 14">Acetyl-coenzyme A carboxylase biotin carboxylase subunit A</fullName>
    </alternativeName>
</protein>
<dbReference type="Proteomes" id="UP001597400">
    <property type="component" value="Unassembled WGS sequence"/>
</dbReference>
<dbReference type="PANTHER" id="PTHR48095">
    <property type="entry name" value="PYRUVATE CARBOXYLASE SUBUNIT A"/>
    <property type="match status" value="1"/>
</dbReference>
<keyword evidence="14" id="KW-0443">Lipid metabolism</keyword>
<dbReference type="Gene3D" id="3.30.470.20">
    <property type="entry name" value="ATP-grasp fold, B domain"/>
    <property type="match status" value="1"/>
</dbReference>
<keyword evidence="14" id="KW-0275">Fatty acid biosynthesis</keyword>
<evidence type="ECO:0000256" key="3">
    <source>
        <dbReference type="ARBA" id="ARBA00011750"/>
    </source>
</evidence>
<evidence type="ECO:0000313" key="18">
    <source>
        <dbReference type="Proteomes" id="UP001597400"/>
    </source>
</evidence>
<dbReference type="RefSeq" id="WP_380927851.1">
    <property type="nucleotide sequence ID" value="NZ_JBHUGS010000001.1"/>
</dbReference>
<evidence type="ECO:0000259" key="15">
    <source>
        <dbReference type="PROSITE" id="PS50975"/>
    </source>
</evidence>
<dbReference type="Pfam" id="PF00289">
    <property type="entry name" value="Biotin_carb_N"/>
    <property type="match status" value="1"/>
</dbReference>
<comment type="subunit">
    <text evidence="3 14">Acetyl-CoA carboxylase is a heterohexamer of biotin carboxyl carrier protein, biotin carboxylase and the two subunits of carboxyl transferase in a 2:2 complex.</text>
</comment>
<evidence type="ECO:0000256" key="2">
    <source>
        <dbReference type="ARBA" id="ARBA00004956"/>
    </source>
</evidence>
<keyword evidence="7" id="KW-0479">Metal-binding</keyword>
<dbReference type="InterPro" id="IPR011761">
    <property type="entry name" value="ATP-grasp"/>
</dbReference>
<evidence type="ECO:0000256" key="6">
    <source>
        <dbReference type="ARBA" id="ARBA00022598"/>
    </source>
</evidence>
<keyword evidence="14" id="KW-0276">Fatty acid metabolism</keyword>
<evidence type="ECO:0000256" key="13">
    <source>
        <dbReference type="PROSITE-ProRule" id="PRU00409"/>
    </source>
</evidence>
<evidence type="ECO:0000256" key="9">
    <source>
        <dbReference type="ARBA" id="ARBA00022840"/>
    </source>
</evidence>
<keyword evidence="9 13" id="KW-0067">ATP-binding</keyword>
<keyword evidence="10" id="KW-0460">Magnesium</keyword>